<dbReference type="PANTHER" id="PTHR11661">
    <property type="entry name" value="60S RIBOSOMAL PROTEIN L12"/>
    <property type="match status" value="1"/>
</dbReference>
<comment type="similarity">
    <text evidence="1">Belongs to the universal ribosomal protein uL11 family.</text>
</comment>
<dbReference type="GO" id="GO:0006412">
    <property type="term" value="P:translation"/>
    <property type="evidence" value="ECO:0007669"/>
    <property type="project" value="InterPro"/>
</dbReference>
<dbReference type="STRING" id="56216.A0A1A6H4P7"/>
<keyword evidence="2" id="KW-0689">Ribosomal protein</keyword>
<dbReference type="AlphaFoldDB" id="A0A1A6H4P7"/>
<keyword evidence="3" id="KW-0687">Ribonucleoprotein</keyword>
<feature type="region of interest" description="Disordered" evidence="4">
    <location>
        <begin position="295"/>
        <end position="349"/>
    </location>
</feature>
<dbReference type="EMBL" id="LZPO01047450">
    <property type="protein sequence ID" value="OBS73289.1"/>
    <property type="molecule type" value="Genomic_DNA"/>
</dbReference>
<name>A0A1A6H4P7_NEOLE</name>
<proteinExistence type="inferred from homology"/>
<dbReference type="InterPro" id="IPR000911">
    <property type="entry name" value="Ribosomal_uL11"/>
</dbReference>
<evidence type="ECO:0000259" key="5">
    <source>
        <dbReference type="Pfam" id="PF03946"/>
    </source>
</evidence>
<evidence type="ECO:0000256" key="1">
    <source>
        <dbReference type="ARBA" id="ARBA00010537"/>
    </source>
</evidence>
<dbReference type="InterPro" id="IPR036796">
    <property type="entry name" value="Ribosomal_uL11_N_sf"/>
</dbReference>
<sequence>MYQETHECTLRSPPPPEKLFQKLLSAWHTQLRQVQDSPPCAKAARIPYIHDAGMRKGSIADAFSNSKALAALQQYPAGLRIFTPTHMVHLTPAASTMVPKSSPNKIKVVCQMLRGEVGITSTFAPKMGPLGLSPNTVSDDIAKTTSDCKGLRMTVKLTFQTDRPRRRHLFDGRLLSDGDRLVQRLHIQTFQDRCEIWIIRVHEPYRRRRWVGLGDGAVQDERRRRGRAARGRRRHQELTLQLIQLPAHDAQPLVVLVEDGRQELQLGLKPRRHPSSLIEKPVSCSGLSPVQPVPCTPPLVSPQLPSGIKRRPDSKTDVTDTTEISPSGSLKNPENKTSVRQVKMGKEMV</sequence>
<dbReference type="GO" id="GO:0003735">
    <property type="term" value="F:structural constituent of ribosome"/>
    <property type="evidence" value="ECO:0007669"/>
    <property type="project" value="InterPro"/>
</dbReference>
<comment type="caution">
    <text evidence="6">The sequence shown here is derived from an EMBL/GenBank/DDBJ whole genome shotgun (WGS) entry which is preliminary data.</text>
</comment>
<dbReference type="GO" id="GO:0070180">
    <property type="term" value="F:large ribosomal subunit rRNA binding"/>
    <property type="evidence" value="ECO:0007669"/>
    <property type="project" value="TreeGrafter"/>
</dbReference>
<evidence type="ECO:0000313" key="7">
    <source>
        <dbReference type="Proteomes" id="UP000092124"/>
    </source>
</evidence>
<accession>A0A1A6H4P7</accession>
<dbReference type="InterPro" id="IPR020784">
    <property type="entry name" value="Ribosomal_uL11_N"/>
</dbReference>
<evidence type="ECO:0000256" key="2">
    <source>
        <dbReference type="ARBA" id="ARBA00022980"/>
    </source>
</evidence>
<evidence type="ECO:0000256" key="3">
    <source>
        <dbReference type="ARBA" id="ARBA00023274"/>
    </source>
</evidence>
<reference evidence="6 7" key="1">
    <citation type="submission" date="2016-06" db="EMBL/GenBank/DDBJ databases">
        <title>The Draft Genome Sequence and Annotation of the Desert Woodrat Neotoma lepida.</title>
        <authorList>
            <person name="Campbell M."/>
            <person name="Oakeson K.F."/>
            <person name="Yandell M."/>
            <person name="Halpert J.R."/>
            <person name="Dearing D."/>
        </authorList>
    </citation>
    <scope>NUCLEOTIDE SEQUENCE [LARGE SCALE GENOMIC DNA]</scope>
    <source>
        <strain evidence="6">417</strain>
        <tissue evidence="6">Liver</tissue>
    </source>
</reference>
<organism evidence="6 7">
    <name type="scientific">Neotoma lepida</name>
    <name type="common">Desert woodrat</name>
    <dbReference type="NCBI Taxonomy" id="56216"/>
    <lineage>
        <taxon>Eukaryota</taxon>
        <taxon>Metazoa</taxon>
        <taxon>Chordata</taxon>
        <taxon>Craniata</taxon>
        <taxon>Vertebrata</taxon>
        <taxon>Euteleostomi</taxon>
        <taxon>Mammalia</taxon>
        <taxon>Eutheria</taxon>
        <taxon>Euarchontoglires</taxon>
        <taxon>Glires</taxon>
        <taxon>Rodentia</taxon>
        <taxon>Myomorpha</taxon>
        <taxon>Muroidea</taxon>
        <taxon>Cricetidae</taxon>
        <taxon>Neotominae</taxon>
        <taxon>Neotoma</taxon>
    </lineage>
</organism>
<feature type="compositionally biased region" description="Polar residues" evidence="4">
    <location>
        <begin position="319"/>
        <end position="340"/>
    </location>
</feature>
<keyword evidence="7" id="KW-1185">Reference proteome</keyword>
<dbReference type="PANTHER" id="PTHR11661:SF2">
    <property type="entry name" value="LARGE RIBOSOMAL SUBUNIT PROTEIN UL11"/>
    <property type="match status" value="1"/>
</dbReference>
<feature type="domain" description="Large ribosomal subunit protein uL11 N-terminal" evidence="5">
    <location>
        <begin position="114"/>
        <end position="163"/>
    </location>
</feature>
<evidence type="ECO:0000313" key="6">
    <source>
        <dbReference type="EMBL" id="OBS73289.1"/>
    </source>
</evidence>
<dbReference type="SUPFAM" id="SSF54747">
    <property type="entry name" value="Ribosomal L11/L12e N-terminal domain"/>
    <property type="match status" value="1"/>
</dbReference>
<dbReference type="Pfam" id="PF03946">
    <property type="entry name" value="Ribosomal_L11_N"/>
    <property type="match status" value="1"/>
</dbReference>
<evidence type="ECO:0000256" key="4">
    <source>
        <dbReference type="SAM" id="MobiDB-lite"/>
    </source>
</evidence>
<dbReference type="GO" id="GO:0022625">
    <property type="term" value="C:cytosolic large ribosomal subunit"/>
    <property type="evidence" value="ECO:0007669"/>
    <property type="project" value="TreeGrafter"/>
</dbReference>
<gene>
    <name evidence="6" type="ORF">A6R68_12143</name>
</gene>
<dbReference type="Gene3D" id="3.30.1550.10">
    <property type="entry name" value="Ribosomal protein L11/L12, N-terminal domain"/>
    <property type="match status" value="1"/>
</dbReference>
<dbReference type="Proteomes" id="UP000092124">
    <property type="component" value="Unassembled WGS sequence"/>
</dbReference>
<protein>
    <recommendedName>
        <fullName evidence="5">Large ribosomal subunit protein uL11 N-terminal domain-containing protein</fullName>
    </recommendedName>
</protein>